<sequence length="138" mass="15700">MTKIEGKTPRATSFYTMYSNICNKSTATKIEHISSLFYSLSFCAPPLTLHNLITDIFMAQRSPSEDTVNDMTRESLIAISNTLPENEPTASSKKTPRVVNKDSASMDNYRRRPRKKLLANFKEGNSLRHGFENYCVRI</sequence>
<dbReference type="AlphaFoldDB" id="A0AAW1M8D5"/>
<reference evidence="2" key="1">
    <citation type="submission" date="2024-03" db="EMBL/GenBank/DDBJ databases">
        <title>WGS assembly of Saponaria officinalis var. Norfolk2.</title>
        <authorList>
            <person name="Jenkins J."/>
            <person name="Shu S."/>
            <person name="Grimwood J."/>
            <person name="Barry K."/>
            <person name="Goodstein D."/>
            <person name="Schmutz J."/>
            <person name="Leebens-Mack J."/>
            <person name="Osbourn A."/>
        </authorList>
    </citation>
    <scope>NUCLEOTIDE SEQUENCE [LARGE SCALE GENOMIC DNA]</scope>
    <source>
        <strain evidence="2">JIC</strain>
    </source>
</reference>
<evidence type="ECO:0000313" key="3">
    <source>
        <dbReference type="Proteomes" id="UP001443914"/>
    </source>
</evidence>
<gene>
    <name evidence="2" type="ORF">RND81_03G192300</name>
</gene>
<name>A0AAW1M8D5_SAPOF</name>
<dbReference type="Pfam" id="PF21737">
    <property type="entry name" value="DUF6865"/>
    <property type="match status" value="1"/>
</dbReference>
<evidence type="ECO:0000313" key="2">
    <source>
        <dbReference type="EMBL" id="KAK9742703.1"/>
    </source>
</evidence>
<organism evidence="2 3">
    <name type="scientific">Saponaria officinalis</name>
    <name type="common">Common soapwort</name>
    <name type="synonym">Lychnis saponaria</name>
    <dbReference type="NCBI Taxonomy" id="3572"/>
    <lineage>
        <taxon>Eukaryota</taxon>
        <taxon>Viridiplantae</taxon>
        <taxon>Streptophyta</taxon>
        <taxon>Embryophyta</taxon>
        <taxon>Tracheophyta</taxon>
        <taxon>Spermatophyta</taxon>
        <taxon>Magnoliopsida</taxon>
        <taxon>eudicotyledons</taxon>
        <taxon>Gunneridae</taxon>
        <taxon>Pentapetalae</taxon>
        <taxon>Caryophyllales</taxon>
        <taxon>Caryophyllaceae</taxon>
        <taxon>Caryophylleae</taxon>
        <taxon>Saponaria</taxon>
    </lineage>
</organism>
<evidence type="ECO:0000256" key="1">
    <source>
        <dbReference type="SAM" id="MobiDB-lite"/>
    </source>
</evidence>
<dbReference type="Proteomes" id="UP001443914">
    <property type="component" value="Unassembled WGS sequence"/>
</dbReference>
<dbReference type="EMBL" id="JBDFQZ010000003">
    <property type="protein sequence ID" value="KAK9742703.1"/>
    <property type="molecule type" value="Genomic_DNA"/>
</dbReference>
<dbReference type="InterPro" id="IPR049198">
    <property type="entry name" value="DUF6865"/>
</dbReference>
<comment type="caution">
    <text evidence="2">The sequence shown here is derived from an EMBL/GenBank/DDBJ whole genome shotgun (WGS) entry which is preliminary data.</text>
</comment>
<accession>A0AAW1M8D5</accession>
<proteinExistence type="predicted"/>
<feature type="compositionally biased region" description="Polar residues" evidence="1">
    <location>
        <begin position="79"/>
        <end position="93"/>
    </location>
</feature>
<feature type="region of interest" description="Disordered" evidence="1">
    <location>
        <begin position="79"/>
        <end position="106"/>
    </location>
</feature>
<protein>
    <submittedName>
        <fullName evidence="2">Uncharacterized protein</fullName>
    </submittedName>
</protein>
<keyword evidence="3" id="KW-1185">Reference proteome</keyword>